<dbReference type="STRING" id="662367.SAMN05216167_101575"/>
<evidence type="ECO:0000313" key="5">
    <source>
        <dbReference type="Proteomes" id="UP000198598"/>
    </source>
</evidence>
<keyword evidence="5" id="KW-1185">Reference proteome</keyword>
<proteinExistence type="predicted"/>
<dbReference type="EMBL" id="FOLQ01000001">
    <property type="protein sequence ID" value="SFC16214.1"/>
    <property type="molecule type" value="Genomic_DNA"/>
</dbReference>
<evidence type="ECO:0000256" key="3">
    <source>
        <dbReference type="ARBA" id="ARBA00022837"/>
    </source>
</evidence>
<dbReference type="Proteomes" id="UP000198598">
    <property type="component" value="Unassembled WGS sequence"/>
</dbReference>
<comment type="subunit">
    <text evidence="2">Monomer.</text>
</comment>
<evidence type="ECO:0000313" key="4">
    <source>
        <dbReference type="EMBL" id="SFC16214.1"/>
    </source>
</evidence>
<evidence type="ECO:0000256" key="1">
    <source>
        <dbReference type="ARBA" id="ARBA00001913"/>
    </source>
</evidence>
<name>A0A1I1GX11_9BACT</name>
<reference evidence="4 5" key="1">
    <citation type="submission" date="2016-10" db="EMBL/GenBank/DDBJ databases">
        <authorList>
            <person name="de Groot N.N."/>
        </authorList>
    </citation>
    <scope>NUCLEOTIDE SEQUENCE [LARGE SCALE GENOMIC DNA]</scope>
    <source>
        <strain evidence="4 5">DSM 26130</strain>
    </source>
</reference>
<keyword evidence="3" id="KW-0106">Calcium</keyword>
<accession>A0A1I1GX11</accession>
<dbReference type="GO" id="GO:0030246">
    <property type="term" value="F:carbohydrate binding"/>
    <property type="evidence" value="ECO:0007669"/>
    <property type="project" value="InterPro"/>
</dbReference>
<organism evidence="4 5">
    <name type="scientific">Spirosoma endophyticum</name>
    <dbReference type="NCBI Taxonomy" id="662367"/>
    <lineage>
        <taxon>Bacteria</taxon>
        <taxon>Pseudomonadati</taxon>
        <taxon>Bacteroidota</taxon>
        <taxon>Cytophagia</taxon>
        <taxon>Cytophagales</taxon>
        <taxon>Cytophagaceae</taxon>
        <taxon>Spirosoma</taxon>
    </lineage>
</organism>
<sequence length="341" mass="38003">MPGGAGGGVNSHKTLTTLKKAIIATVAFFGLGAATLPLADFPQAELTNGVIQTSLYLPDASSGYYQGTRFDWSGAFKNLTYKGHSFIEPWFENYDPKMHDAISGPVEEFTPLGYTDAKPGDTFVKIGVGTLRKPDDKNYAFAKYYDVVDQGKWTIKKHKDHLDFTHELTSSTGYAYRYTKTVRLTKGKPELVLEHSLKNIGKLPIETSTYDHNFFIIDKQPTGPTVNIEFPYEIKAEGKGFGTTILPQGNRLVYSRDLEKKEQVYTASLTGYDATSKGYDIRIENQKTGAGVHITGNQPLEKIVYWACATTSCPEPYIHLTAAPGQEVKWKIAYEFYEKTK</sequence>
<comment type="cofactor">
    <cofactor evidence="1">
        <name>Ca(2+)</name>
        <dbReference type="ChEBI" id="CHEBI:29108"/>
    </cofactor>
</comment>
<evidence type="ECO:0008006" key="6">
    <source>
        <dbReference type="Google" id="ProtNLM"/>
    </source>
</evidence>
<dbReference type="Gene3D" id="2.70.98.10">
    <property type="match status" value="1"/>
</dbReference>
<protein>
    <recommendedName>
        <fullName evidence="6">Aldose 1-epimerase</fullName>
    </recommendedName>
</protein>
<evidence type="ECO:0000256" key="2">
    <source>
        <dbReference type="ARBA" id="ARBA00011245"/>
    </source>
</evidence>
<gene>
    <name evidence="4" type="ORF">SAMN05216167_101575</name>
</gene>
<dbReference type="AlphaFoldDB" id="A0A1I1GX11"/>
<dbReference type="InterPro" id="IPR014718">
    <property type="entry name" value="GH-type_carb-bd"/>
</dbReference>